<accession>A0A485KWD8</accession>
<dbReference type="InterPro" id="IPR037185">
    <property type="entry name" value="EmrE-like"/>
</dbReference>
<dbReference type="SUPFAM" id="SSF103481">
    <property type="entry name" value="Multidrug resistance efflux transporter EmrE"/>
    <property type="match status" value="2"/>
</dbReference>
<evidence type="ECO:0000256" key="5">
    <source>
        <dbReference type="SAM" id="MobiDB-lite"/>
    </source>
</evidence>
<dbReference type="InterPro" id="IPR000620">
    <property type="entry name" value="EamA_dom"/>
</dbReference>
<dbReference type="PANTHER" id="PTHR22911:SF6">
    <property type="entry name" value="SOLUTE CARRIER FAMILY 35 MEMBER G1"/>
    <property type="match status" value="1"/>
</dbReference>
<keyword evidence="3 6" id="KW-1133">Transmembrane helix</keyword>
<protein>
    <submittedName>
        <fullName evidence="9">Aste57867_12724 protein</fullName>
    </submittedName>
</protein>
<dbReference type="EMBL" id="CAADRA010005409">
    <property type="protein sequence ID" value="VFT89574.1"/>
    <property type="molecule type" value="Genomic_DNA"/>
</dbReference>
<dbReference type="OrthoDB" id="306876at2759"/>
<feature type="transmembrane region" description="Helical" evidence="6">
    <location>
        <begin position="356"/>
        <end position="376"/>
    </location>
</feature>
<evidence type="ECO:0000256" key="1">
    <source>
        <dbReference type="ARBA" id="ARBA00004141"/>
    </source>
</evidence>
<feature type="transmembrane region" description="Helical" evidence="6">
    <location>
        <begin position="87"/>
        <end position="108"/>
    </location>
</feature>
<evidence type="ECO:0000256" key="2">
    <source>
        <dbReference type="ARBA" id="ARBA00022692"/>
    </source>
</evidence>
<feature type="transmembrane region" description="Helical" evidence="6">
    <location>
        <begin position="204"/>
        <end position="226"/>
    </location>
</feature>
<dbReference type="AlphaFoldDB" id="A0A485KWD8"/>
<dbReference type="GO" id="GO:0016020">
    <property type="term" value="C:membrane"/>
    <property type="evidence" value="ECO:0007669"/>
    <property type="project" value="UniProtKB-SubCell"/>
</dbReference>
<dbReference type="Proteomes" id="UP000332933">
    <property type="component" value="Unassembled WGS sequence"/>
</dbReference>
<evidence type="ECO:0000313" key="9">
    <source>
        <dbReference type="EMBL" id="VFT89574.1"/>
    </source>
</evidence>
<feature type="transmembrane region" description="Helical" evidence="6">
    <location>
        <begin position="178"/>
        <end position="197"/>
    </location>
</feature>
<feature type="region of interest" description="Disordered" evidence="5">
    <location>
        <begin position="41"/>
        <end position="64"/>
    </location>
</feature>
<evidence type="ECO:0000259" key="7">
    <source>
        <dbReference type="Pfam" id="PF00892"/>
    </source>
</evidence>
<feature type="transmembrane region" description="Helical" evidence="6">
    <location>
        <begin position="272"/>
        <end position="290"/>
    </location>
</feature>
<dbReference type="PANTHER" id="PTHR22911">
    <property type="entry name" value="ACYL-MALONYL CONDENSING ENZYME-RELATED"/>
    <property type="match status" value="1"/>
</dbReference>
<evidence type="ECO:0000256" key="3">
    <source>
        <dbReference type="ARBA" id="ARBA00022989"/>
    </source>
</evidence>
<dbReference type="EMBL" id="VJMH01005388">
    <property type="protein sequence ID" value="KAF0696531.1"/>
    <property type="molecule type" value="Genomic_DNA"/>
</dbReference>
<keyword evidence="4 6" id="KW-0472">Membrane</keyword>
<feature type="domain" description="EamA" evidence="7">
    <location>
        <begin position="88"/>
        <end position="219"/>
    </location>
</feature>
<gene>
    <name evidence="9" type="primary">Aste57867_12724</name>
    <name evidence="8" type="ORF">As57867_012676</name>
    <name evidence="9" type="ORF">ASTE57867_12724</name>
</gene>
<feature type="transmembrane region" description="Helical" evidence="6">
    <location>
        <begin position="238"/>
        <end position="260"/>
    </location>
</feature>
<reference evidence="9 10" key="1">
    <citation type="submission" date="2019-03" db="EMBL/GenBank/DDBJ databases">
        <authorList>
            <person name="Gaulin E."/>
            <person name="Dumas B."/>
        </authorList>
    </citation>
    <scope>NUCLEOTIDE SEQUENCE [LARGE SCALE GENOMIC DNA]</scope>
    <source>
        <strain evidence="9">CBS 568.67</strain>
    </source>
</reference>
<dbReference type="Pfam" id="PF00892">
    <property type="entry name" value="EamA"/>
    <property type="match status" value="2"/>
</dbReference>
<evidence type="ECO:0000313" key="10">
    <source>
        <dbReference type="Proteomes" id="UP000332933"/>
    </source>
</evidence>
<name>A0A485KWD8_9STRA</name>
<evidence type="ECO:0000313" key="8">
    <source>
        <dbReference type="EMBL" id="KAF0696531.1"/>
    </source>
</evidence>
<keyword evidence="10" id="KW-1185">Reference proteome</keyword>
<feature type="transmembrane region" description="Helical" evidence="6">
    <location>
        <begin position="120"/>
        <end position="139"/>
    </location>
</feature>
<sequence length="382" mass="41267">MWLFSGGRQRVAISPTNVPIPTECVVSEPLLAATDDISNSSSSSLFTDHDDQGSPSKGSPSKYRRRTRLPYGFHRTIDRLHRRSNHLYGLGLIAGGNVLFSLMTVLIKSAGKFLTAEETVFWRSAVALVLNGMQLKLGIPPFVVEKRFRHLLFVRATIGYVAMSLCFYAYSAMVLSEAQVIICSAPIVTFLLSVCFLGEIIDRVDFAAALVSFAGVVCVAHPTVLFGEPSATQPSHKATSSGAIVCAIMAAGLIGVINILIRKLSELNTWTLVTYFLLSCTTLSAAKITFLQHGFTLPTEPMQVVTILGIGILGCIGQVMITKGMQMEQAGIGAAMQYVNVVCVMIWDVTLLGESLHFSSVFGALVICGGAFTIAFRKSKKK</sequence>
<feature type="transmembrane region" description="Helical" evidence="6">
    <location>
        <begin position="330"/>
        <end position="350"/>
    </location>
</feature>
<evidence type="ECO:0000256" key="4">
    <source>
        <dbReference type="ARBA" id="ARBA00023136"/>
    </source>
</evidence>
<feature type="transmembrane region" description="Helical" evidence="6">
    <location>
        <begin position="302"/>
        <end position="321"/>
    </location>
</feature>
<organism evidence="9 10">
    <name type="scientific">Aphanomyces stellatus</name>
    <dbReference type="NCBI Taxonomy" id="120398"/>
    <lineage>
        <taxon>Eukaryota</taxon>
        <taxon>Sar</taxon>
        <taxon>Stramenopiles</taxon>
        <taxon>Oomycota</taxon>
        <taxon>Saprolegniomycetes</taxon>
        <taxon>Saprolegniales</taxon>
        <taxon>Verrucalvaceae</taxon>
        <taxon>Aphanomyces</taxon>
    </lineage>
</organism>
<feature type="transmembrane region" description="Helical" evidence="6">
    <location>
        <begin position="151"/>
        <end position="172"/>
    </location>
</feature>
<proteinExistence type="predicted"/>
<reference evidence="8" key="2">
    <citation type="submission" date="2019-06" db="EMBL/GenBank/DDBJ databases">
        <title>Genomics analysis of Aphanomyces spp. identifies a new class of oomycete effector associated with host adaptation.</title>
        <authorList>
            <person name="Gaulin E."/>
        </authorList>
    </citation>
    <scope>NUCLEOTIDE SEQUENCE</scope>
    <source>
        <strain evidence="8">CBS 578.67</strain>
    </source>
</reference>
<keyword evidence="2 6" id="KW-0812">Transmembrane</keyword>
<evidence type="ECO:0000256" key="6">
    <source>
        <dbReference type="SAM" id="Phobius"/>
    </source>
</evidence>
<comment type="subcellular location">
    <subcellularLocation>
        <location evidence="1">Membrane</location>
        <topology evidence="1">Multi-pass membrane protein</topology>
    </subcellularLocation>
</comment>
<feature type="domain" description="EamA" evidence="7">
    <location>
        <begin position="243"/>
        <end position="374"/>
    </location>
</feature>